<protein>
    <submittedName>
        <fullName evidence="2">Uncharacterized protein</fullName>
    </submittedName>
</protein>
<sequence length="305" mass="34460">MIILKKTHISQKNTHASHTLHSIHSRKMARYIEGSIKEDNLVDETVSFSMEYISEAFLGEDSEYSDMSMGENSNNAAGFLPNPAADPQDGMPNSVESSSSEPSKVLRYFPIGPTLKSQNSKAEKQEELDFGGSQAQHIRGLINSILFILGHPSKSMLHYSGIWPESESLNEEGLGHVPKRTTLNCVLHYGMQLVEMDQLTILGKEALQLFQRNNNQKHFEITETNCPSADLVEAFIKIIEEKADTIDKVDHLEIWIPSTASEKSVNYLDQLGFTYEGKRVRHMLDRLRVIKGLHYFEELCRSSEC</sequence>
<accession>A0AAD4SWN6</accession>
<gene>
    <name evidence="2" type="ORF">MKW98_032688</name>
</gene>
<dbReference type="Proteomes" id="UP001202328">
    <property type="component" value="Unassembled WGS sequence"/>
</dbReference>
<evidence type="ECO:0000313" key="2">
    <source>
        <dbReference type="EMBL" id="KAI3924487.1"/>
    </source>
</evidence>
<dbReference type="AlphaFoldDB" id="A0AAD4SWN6"/>
<keyword evidence="3" id="KW-1185">Reference proteome</keyword>
<dbReference type="EMBL" id="JAJJMB010008334">
    <property type="protein sequence ID" value="KAI3924487.1"/>
    <property type="molecule type" value="Genomic_DNA"/>
</dbReference>
<comment type="caution">
    <text evidence="2">The sequence shown here is derived from an EMBL/GenBank/DDBJ whole genome shotgun (WGS) entry which is preliminary data.</text>
</comment>
<proteinExistence type="predicted"/>
<name>A0AAD4SWN6_9MAGN</name>
<feature type="region of interest" description="Disordered" evidence="1">
    <location>
        <begin position="64"/>
        <end position="102"/>
    </location>
</feature>
<evidence type="ECO:0000313" key="3">
    <source>
        <dbReference type="Proteomes" id="UP001202328"/>
    </source>
</evidence>
<evidence type="ECO:0000256" key="1">
    <source>
        <dbReference type="SAM" id="MobiDB-lite"/>
    </source>
</evidence>
<organism evidence="2 3">
    <name type="scientific">Papaver atlanticum</name>
    <dbReference type="NCBI Taxonomy" id="357466"/>
    <lineage>
        <taxon>Eukaryota</taxon>
        <taxon>Viridiplantae</taxon>
        <taxon>Streptophyta</taxon>
        <taxon>Embryophyta</taxon>
        <taxon>Tracheophyta</taxon>
        <taxon>Spermatophyta</taxon>
        <taxon>Magnoliopsida</taxon>
        <taxon>Ranunculales</taxon>
        <taxon>Papaveraceae</taxon>
        <taxon>Papaveroideae</taxon>
        <taxon>Papaver</taxon>
    </lineage>
</organism>
<reference evidence="2" key="1">
    <citation type="submission" date="2022-04" db="EMBL/GenBank/DDBJ databases">
        <title>A functionally conserved STORR gene fusion in Papaver species that diverged 16.8 million years ago.</title>
        <authorList>
            <person name="Catania T."/>
        </authorList>
    </citation>
    <scope>NUCLEOTIDE SEQUENCE</scope>
    <source>
        <strain evidence="2">S-188037</strain>
    </source>
</reference>